<name>X6LVT1_RETFI</name>
<evidence type="ECO:0000313" key="3">
    <source>
        <dbReference type="Proteomes" id="UP000023152"/>
    </source>
</evidence>
<dbReference type="AlphaFoldDB" id="X6LVT1"/>
<dbReference type="SUPFAM" id="SSF48452">
    <property type="entry name" value="TPR-like"/>
    <property type="match status" value="1"/>
</dbReference>
<dbReference type="PROSITE" id="PS50005">
    <property type="entry name" value="TPR"/>
    <property type="match status" value="1"/>
</dbReference>
<dbReference type="InterPro" id="IPR011990">
    <property type="entry name" value="TPR-like_helical_dom_sf"/>
</dbReference>
<reference evidence="2 3" key="1">
    <citation type="journal article" date="2013" name="Curr. Biol.">
        <title>The Genome of the Foraminiferan Reticulomyxa filosa.</title>
        <authorList>
            <person name="Glockner G."/>
            <person name="Hulsmann N."/>
            <person name="Schleicher M."/>
            <person name="Noegel A.A."/>
            <person name="Eichinger L."/>
            <person name="Gallinger C."/>
            <person name="Pawlowski J."/>
            <person name="Sierra R."/>
            <person name="Euteneuer U."/>
            <person name="Pillet L."/>
            <person name="Moustafa A."/>
            <person name="Platzer M."/>
            <person name="Groth M."/>
            <person name="Szafranski K."/>
            <person name="Schliwa M."/>
        </authorList>
    </citation>
    <scope>NUCLEOTIDE SEQUENCE [LARGE SCALE GENOMIC DNA]</scope>
</reference>
<organism evidence="2 3">
    <name type="scientific">Reticulomyxa filosa</name>
    <dbReference type="NCBI Taxonomy" id="46433"/>
    <lineage>
        <taxon>Eukaryota</taxon>
        <taxon>Sar</taxon>
        <taxon>Rhizaria</taxon>
        <taxon>Retaria</taxon>
        <taxon>Foraminifera</taxon>
        <taxon>Monothalamids</taxon>
        <taxon>Reticulomyxidae</taxon>
        <taxon>Reticulomyxa</taxon>
    </lineage>
</organism>
<keyword evidence="3" id="KW-1185">Reference proteome</keyword>
<evidence type="ECO:0000313" key="2">
    <source>
        <dbReference type="EMBL" id="ETO05257.1"/>
    </source>
</evidence>
<dbReference type="Gene3D" id="1.25.40.10">
    <property type="entry name" value="Tetratricopeptide repeat domain"/>
    <property type="match status" value="1"/>
</dbReference>
<accession>X6LVT1</accession>
<proteinExistence type="predicted"/>
<keyword evidence="1" id="KW-0802">TPR repeat</keyword>
<comment type="caution">
    <text evidence="2">The sequence shown here is derived from an EMBL/GenBank/DDBJ whole genome shotgun (WGS) entry which is preliminary data.</text>
</comment>
<feature type="repeat" description="TPR" evidence="1">
    <location>
        <begin position="138"/>
        <end position="171"/>
    </location>
</feature>
<evidence type="ECO:0000256" key="1">
    <source>
        <dbReference type="PROSITE-ProRule" id="PRU00339"/>
    </source>
</evidence>
<protein>
    <submittedName>
        <fullName evidence="2">Uncharacterized protein</fullName>
    </submittedName>
</protein>
<dbReference type="InterPro" id="IPR019734">
    <property type="entry name" value="TPR_rpt"/>
</dbReference>
<dbReference type="EMBL" id="ASPP01028352">
    <property type="protein sequence ID" value="ETO05257.1"/>
    <property type="molecule type" value="Genomic_DNA"/>
</dbReference>
<gene>
    <name evidence="2" type="ORF">RFI_32139</name>
</gene>
<sequence length="219" mass="25389">MSNPAAADFISLEGISSKNIFKVENVSPDETSGVIEEHGYYFLVKERKRRTAWHISKDAKRNISKILTQKAEEAVHVREKESFCVFFFFFFGKMIIKERKKEKNGRITTTTTTTKMANEAERAQELLNSALRYDDGNVNGLNLYGKLLCAASLYDEALHLYARCLSVDPTNLEALISRAMIYCRHDNESQTTPKYYEAEWHFKLAYRFHHNNVYNTIHI</sequence>
<dbReference type="Proteomes" id="UP000023152">
    <property type="component" value="Unassembled WGS sequence"/>
</dbReference>